<proteinExistence type="predicted"/>
<evidence type="ECO:0000259" key="1">
    <source>
        <dbReference type="PROSITE" id="PS50076"/>
    </source>
</evidence>
<dbReference type="Pfam" id="PF00226">
    <property type="entry name" value="DnaJ"/>
    <property type="match status" value="1"/>
</dbReference>
<dbReference type="EMBL" id="DVNO01000036">
    <property type="protein sequence ID" value="HIU65811.1"/>
    <property type="molecule type" value="Genomic_DNA"/>
</dbReference>
<dbReference type="AlphaFoldDB" id="A0A9D1SMN2"/>
<dbReference type="SMART" id="SM00271">
    <property type="entry name" value="DnaJ"/>
    <property type="match status" value="1"/>
</dbReference>
<dbReference type="PROSITE" id="PS50076">
    <property type="entry name" value="DNAJ_2"/>
    <property type="match status" value="1"/>
</dbReference>
<organism evidence="2 3">
    <name type="scientific">Candidatus Enterousia avicola</name>
    <dbReference type="NCBI Taxonomy" id="2840787"/>
    <lineage>
        <taxon>Bacteria</taxon>
        <taxon>Pseudomonadati</taxon>
        <taxon>Pseudomonadota</taxon>
        <taxon>Alphaproteobacteria</taxon>
        <taxon>Candidatus Enterousia</taxon>
    </lineage>
</organism>
<feature type="domain" description="J" evidence="1">
    <location>
        <begin position="109"/>
        <end position="169"/>
    </location>
</feature>
<evidence type="ECO:0000313" key="3">
    <source>
        <dbReference type="Proteomes" id="UP000824142"/>
    </source>
</evidence>
<evidence type="ECO:0000313" key="2">
    <source>
        <dbReference type="EMBL" id="HIU65811.1"/>
    </source>
</evidence>
<comment type="caution">
    <text evidence="2">The sequence shown here is derived from an EMBL/GenBank/DDBJ whole genome shotgun (WGS) entry which is preliminary data.</text>
</comment>
<sequence>MIKKCDHPGCTKAGTCRAPKTRDLKEYWWFCKEHAAEYNKNWNYYAGMTPEEIEDDWERQTFGSPLKDKKQTEKDEADYIKFLNDFITGRSTFDKVPPRKTSLPTSVTSALKTFELPITASWREVSARYRVLAKKYHPDTSASDKNIAAENFTKLSAAYDILKKHFGKK</sequence>
<dbReference type="SUPFAM" id="SSF46565">
    <property type="entry name" value="Chaperone J-domain"/>
    <property type="match status" value="1"/>
</dbReference>
<dbReference type="InterPro" id="IPR001623">
    <property type="entry name" value="DnaJ_domain"/>
</dbReference>
<reference evidence="2" key="2">
    <citation type="journal article" date="2021" name="PeerJ">
        <title>Extensive microbial diversity within the chicken gut microbiome revealed by metagenomics and culture.</title>
        <authorList>
            <person name="Gilroy R."/>
            <person name="Ravi A."/>
            <person name="Getino M."/>
            <person name="Pursley I."/>
            <person name="Horton D.L."/>
            <person name="Alikhan N.F."/>
            <person name="Baker D."/>
            <person name="Gharbi K."/>
            <person name="Hall N."/>
            <person name="Watson M."/>
            <person name="Adriaenssens E.M."/>
            <person name="Foster-Nyarko E."/>
            <person name="Jarju S."/>
            <person name="Secka A."/>
            <person name="Antonio M."/>
            <person name="Oren A."/>
            <person name="Chaudhuri R.R."/>
            <person name="La Ragione R."/>
            <person name="Hildebrand F."/>
            <person name="Pallen M.J."/>
        </authorList>
    </citation>
    <scope>NUCLEOTIDE SEQUENCE</scope>
    <source>
        <strain evidence="2">CHK136-897</strain>
    </source>
</reference>
<reference evidence="2" key="1">
    <citation type="submission" date="2020-10" db="EMBL/GenBank/DDBJ databases">
        <authorList>
            <person name="Gilroy R."/>
        </authorList>
    </citation>
    <scope>NUCLEOTIDE SEQUENCE</scope>
    <source>
        <strain evidence="2">CHK136-897</strain>
    </source>
</reference>
<dbReference type="InterPro" id="IPR036869">
    <property type="entry name" value="J_dom_sf"/>
</dbReference>
<dbReference type="Gene3D" id="1.10.287.110">
    <property type="entry name" value="DnaJ domain"/>
    <property type="match status" value="1"/>
</dbReference>
<accession>A0A9D1SMN2</accession>
<gene>
    <name evidence="2" type="ORF">IAC63_04210</name>
</gene>
<name>A0A9D1SMN2_9PROT</name>
<protein>
    <submittedName>
        <fullName evidence="2">J domain-containing protein</fullName>
    </submittedName>
</protein>
<dbReference type="CDD" id="cd06257">
    <property type="entry name" value="DnaJ"/>
    <property type="match status" value="1"/>
</dbReference>
<dbReference type="Proteomes" id="UP000824142">
    <property type="component" value="Unassembled WGS sequence"/>
</dbReference>